<keyword evidence="2" id="KW-1185">Reference proteome</keyword>
<proteinExistence type="predicted"/>
<accession>A0A317VRX4</accession>
<dbReference type="VEuPathDB" id="FungiDB:BO83DRAFT_443655"/>
<evidence type="ECO:0000313" key="2">
    <source>
        <dbReference type="Proteomes" id="UP000246171"/>
    </source>
</evidence>
<reference evidence="1" key="1">
    <citation type="submission" date="2016-12" db="EMBL/GenBank/DDBJ databases">
        <title>The genomes of Aspergillus section Nigri reveals drivers in fungal speciation.</title>
        <authorList>
            <consortium name="DOE Joint Genome Institute"/>
            <person name="Vesth T.C."/>
            <person name="Nybo J."/>
            <person name="Theobald S."/>
            <person name="Brandl J."/>
            <person name="Frisvad J.C."/>
            <person name="Nielsen K.F."/>
            <person name="Lyhne E.K."/>
            <person name="Kogle M.E."/>
            <person name="Kuo A."/>
            <person name="Riley R."/>
            <person name="Clum A."/>
            <person name="Nolan M."/>
            <person name="Lipzen A."/>
            <person name="Salamov A."/>
            <person name="Henrissat B."/>
            <person name="Wiebenga A."/>
            <person name="De vries R.P."/>
            <person name="Grigoriev I.V."/>
            <person name="Mortensen U.H."/>
            <person name="Andersen M.R."/>
            <person name="Baker S.E."/>
        </authorList>
    </citation>
    <scope>NUCLEOTIDE SEQUENCE</scope>
    <source>
        <strain evidence="1">CBS 122712</strain>
    </source>
</reference>
<dbReference type="Proteomes" id="UP000246171">
    <property type="component" value="Unassembled WGS sequence"/>
</dbReference>
<protein>
    <submittedName>
        <fullName evidence="1">Uncharacterized protein</fullName>
    </submittedName>
</protein>
<dbReference type="OrthoDB" id="4491930at2759"/>
<comment type="caution">
    <text evidence="1">The sequence shown here is derived from an EMBL/GenBank/DDBJ whole genome shotgun (WGS) entry which is preliminary data.</text>
</comment>
<dbReference type="EMBL" id="MSFU01000010">
    <property type="protein sequence ID" value="PWY74650.1"/>
    <property type="molecule type" value="Genomic_DNA"/>
</dbReference>
<dbReference type="RefSeq" id="XP_025388745.1">
    <property type="nucleotide sequence ID" value="XM_025536455.1"/>
</dbReference>
<dbReference type="GeneID" id="37058417"/>
<dbReference type="AlphaFoldDB" id="A0A317VRX4"/>
<sequence length="196" mass="20835">MPKIRIRQGEAKRSGIGAVEAHTPYVISATSVELVADTLFQPTLTANVRGAIGDLRSTPSFKRNNTSYGQFRARSEILADPPSDPPMIVVAMGGSGREGLLRTPDYLSPFLVPRPAGRGSPRSTLSTVSENECSSRVFVGGEPGLLRASTEALGCGSPPGLKQASGRCALIRFSAIPNRPMAGGDWISLGSWLLRW</sequence>
<name>A0A317VRX4_ASPEC</name>
<evidence type="ECO:0000313" key="1">
    <source>
        <dbReference type="EMBL" id="PWY74650.1"/>
    </source>
</evidence>
<organism evidence="1 2">
    <name type="scientific">Aspergillus eucalypticola (strain CBS 122712 / IBT 29274)</name>
    <dbReference type="NCBI Taxonomy" id="1448314"/>
    <lineage>
        <taxon>Eukaryota</taxon>
        <taxon>Fungi</taxon>
        <taxon>Dikarya</taxon>
        <taxon>Ascomycota</taxon>
        <taxon>Pezizomycotina</taxon>
        <taxon>Eurotiomycetes</taxon>
        <taxon>Eurotiomycetidae</taxon>
        <taxon>Eurotiales</taxon>
        <taxon>Aspergillaceae</taxon>
        <taxon>Aspergillus</taxon>
        <taxon>Aspergillus subgen. Circumdati</taxon>
    </lineage>
</organism>
<gene>
    <name evidence="1" type="ORF">BO83DRAFT_443655</name>
</gene>